<dbReference type="EMBL" id="JBICCN010000027">
    <property type="protein sequence ID" value="KAL3101056.1"/>
    <property type="molecule type" value="Genomic_DNA"/>
</dbReference>
<organism evidence="6 7">
    <name type="scientific">Heterodera schachtii</name>
    <name type="common">Sugarbeet cyst nematode worm</name>
    <name type="synonym">Tylenchus schachtii</name>
    <dbReference type="NCBI Taxonomy" id="97005"/>
    <lineage>
        <taxon>Eukaryota</taxon>
        <taxon>Metazoa</taxon>
        <taxon>Ecdysozoa</taxon>
        <taxon>Nematoda</taxon>
        <taxon>Chromadorea</taxon>
        <taxon>Rhabditida</taxon>
        <taxon>Tylenchina</taxon>
        <taxon>Tylenchomorpha</taxon>
        <taxon>Tylenchoidea</taxon>
        <taxon>Heteroderidae</taxon>
        <taxon>Heteroderinae</taxon>
        <taxon>Heterodera</taxon>
    </lineage>
</organism>
<keyword evidence="4 5" id="KW-0472">Membrane</keyword>
<evidence type="ECO:0000313" key="7">
    <source>
        <dbReference type="Proteomes" id="UP001620645"/>
    </source>
</evidence>
<dbReference type="GO" id="GO:0016020">
    <property type="term" value="C:membrane"/>
    <property type="evidence" value="ECO:0007669"/>
    <property type="project" value="UniProtKB-SubCell"/>
</dbReference>
<evidence type="ECO:0000256" key="1">
    <source>
        <dbReference type="ARBA" id="ARBA00004141"/>
    </source>
</evidence>
<comment type="subcellular location">
    <subcellularLocation>
        <location evidence="1">Membrane</location>
        <topology evidence="1">Multi-pass membrane protein</topology>
    </subcellularLocation>
</comment>
<reference evidence="6 7" key="1">
    <citation type="submission" date="2024-10" db="EMBL/GenBank/DDBJ databases">
        <authorList>
            <person name="Kim D."/>
        </authorList>
    </citation>
    <scope>NUCLEOTIDE SEQUENCE [LARGE SCALE GENOMIC DNA]</scope>
    <source>
        <strain evidence="6">Taebaek</strain>
    </source>
</reference>
<evidence type="ECO:0000256" key="5">
    <source>
        <dbReference type="SAM" id="Phobius"/>
    </source>
</evidence>
<feature type="transmembrane region" description="Helical" evidence="5">
    <location>
        <begin position="206"/>
        <end position="226"/>
    </location>
</feature>
<feature type="transmembrane region" description="Helical" evidence="5">
    <location>
        <begin position="265"/>
        <end position="285"/>
    </location>
</feature>
<evidence type="ECO:0000256" key="2">
    <source>
        <dbReference type="ARBA" id="ARBA00022692"/>
    </source>
</evidence>
<dbReference type="Proteomes" id="UP001620645">
    <property type="component" value="Unassembled WGS sequence"/>
</dbReference>
<keyword evidence="3 5" id="KW-1133">Transmembrane helix</keyword>
<comment type="caution">
    <text evidence="6">The sequence shown here is derived from an EMBL/GenBank/DDBJ whole genome shotgun (WGS) entry which is preliminary data.</text>
</comment>
<name>A0ABD2KDT1_HETSC</name>
<dbReference type="GO" id="GO:0051205">
    <property type="term" value="P:protein insertion into membrane"/>
    <property type="evidence" value="ECO:0007669"/>
    <property type="project" value="UniProtKB-ARBA"/>
</dbReference>
<dbReference type="PANTHER" id="PTHR12428">
    <property type="entry name" value="OXA1"/>
    <property type="match status" value="1"/>
</dbReference>
<gene>
    <name evidence="6" type="ORF">niasHS_001516</name>
</gene>
<evidence type="ECO:0000313" key="6">
    <source>
        <dbReference type="EMBL" id="KAL3101056.1"/>
    </source>
</evidence>
<evidence type="ECO:0000256" key="3">
    <source>
        <dbReference type="ARBA" id="ARBA00022989"/>
    </source>
</evidence>
<accession>A0ABD2KDT1</accession>
<protein>
    <submittedName>
        <fullName evidence="6">Uncharacterized protein</fullName>
    </submittedName>
</protein>
<keyword evidence="7" id="KW-1185">Reference proteome</keyword>
<evidence type="ECO:0000256" key="4">
    <source>
        <dbReference type="ARBA" id="ARBA00023136"/>
    </source>
</evidence>
<dbReference type="PANTHER" id="PTHR12428:SF65">
    <property type="entry name" value="CYTOCHROME C OXIDASE ASSEMBLY PROTEIN COX18, MITOCHONDRIAL"/>
    <property type="match status" value="1"/>
</dbReference>
<dbReference type="AlphaFoldDB" id="A0ABD2KDT1"/>
<keyword evidence="2 5" id="KW-0812">Transmembrane</keyword>
<dbReference type="InterPro" id="IPR001708">
    <property type="entry name" value="YidC/ALB3/OXA1/COX18"/>
</dbReference>
<proteinExistence type="predicted"/>
<sequence>MSNPLLFSFLCRKCLLRPVHLHSQQKHGISSLLKGNADNFVVVMSNSYLAEGFTETFKFLSSVSLLGPSSSVLLLAVGLRLATVPVRILTEKLTSQRLMMVHLVRKQVYEKIGSHYGIATTFDAVNGKWTLNTHDSLIQKSADELSEENVKRQVNDQKLTMSRLVMLRYCLVPIWIQCNFGILRYVEGLFGQQIPGFLWLDSLTLADPFMVFPLFMGALALTNVWANRWMFMSTSSNYKVLAACFDVALVALIIGSVKMLSDSPVIFSLYWCCVLTTGLLETLLLRSPKVKRLFSIGPLPDDAEKPFRSLFRRRIYVPYSMH</sequence>
<feature type="transmembrane region" description="Helical" evidence="5">
    <location>
        <begin position="238"/>
        <end position="259"/>
    </location>
</feature>